<dbReference type="PIRSF" id="PIRSF032620">
    <property type="entry name" value="UCP032620"/>
    <property type="match status" value="1"/>
</dbReference>
<name>A0ABY2R1V6_9FLAO</name>
<dbReference type="EMBL" id="SDLV01000058">
    <property type="protein sequence ID" value="THV56270.1"/>
    <property type="molecule type" value="Genomic_DNA"/>
</dbReference>
<gene>
    <name evidence="2" type="ORF">EK417_20275</name>
</gene>
<dbReference type="InterPro" id="IPR014571">
    <property type="entry name" value="UCP032620"/>
</dbReference>
<evidence type="ECO:0000313" key="2">
    <source>
        <dbReference type="EMBL" id="THV56270.1"/>
    </source>
</evidence>
<evidence type="ECO:0000313" key="3">
    <source>
        <dbReference type="Proteomes" id="UP000306038"/>
    </source>
</evidence>
<accession>A0ABY2R1V6</accession>
<reference evidence="2 3" key="1">
    <citation type="submission" date="2019-01" db="EMBL/GenBank/DDBJ databases">
        <authorList>
            <person name="B I."/>
            <person name="Ch S."/>
            <person name="Ch V.R."/>
        </authorList>
    </citation>
    <scope>NUCLEOTIDE SEQUENCE [LARGE SCALE GENOMIC DNA]</scope>
    <source>
        <strain evidence="2 3">JC507</strain>
    </source>
</reference>
<sequence>MSNLKNGNEIFIVHGHDNHLKVEVARTLEKLKLEPIILHEQSNNGKTIIEKFEKFSDVSFAVILLTADDLGNSKNNIDKPNKRARQNVIFELGYFIGKLGRENVMTLKEEGVEVPNDISGVVYTPYDQQGNWKIELAKELKSTGFDIDINNLF</sequence>
<dbReference type="Pfam" id="PF10137">
    <property type="entry name" value="CAP12-PCTIR_TIR"/>
    <property type="match status" value="1"/>
</dbReference>
<comment type="caution">
    <text evidence="2">The sequence shown here is derived from an EMBL/GenBank/DDBJ whole genome shotgun (WGS) entry which is preliminary data.</text>
</comment>
<feature type="domain" description="CD-NTase-associated protein 12/Pycsar effector protein TIR" evidence="1">
    <location>
        <begin position="10"/>
        <end position="127"/>
    </location>
</feature>
<evidence type="ECO:0000259" key="1">
    <source>
        <dbReference type="Pfam" id="PF10137"/>
    </source>
</evidence>
<proteinExistence type="predicted"/>
<dbReference type="InterPro" id="IPR019302">
    <property type="entry name" value="CAP12/PCTIR_TIR_dom"/>
</dbReference>
<dbReference type="Proteomes" id="UP000306038">
    <property type="component" value="Unassembled WGS sequence"/>
</dbReference>
<keyword evidence="3" id="KW-1185">Reference proteome</keyword>
<organism evidence="2 3">
    <name type="scientific">Chryseobacterium candidae</name>
    <dbReference type="NCBI Taxonomy" id="1978493"/>
    <lineage>
        <taxon>Bacteria</taxon>
        <taxon>Pseudomonadati</taxon>
        <taxon>Bacteroidota</taxon>
        <taxon>Flavobacteriia</taxon>
        <taxon>Flavobacteriales</taxon>
        <taxon>Weeksellaceae</taxon>
        <taxon>Chryseobacterium group</taxon>
        <taxon>Chryseobacterium</taxon>
    </lineage>
</organism>
<protein>
    <submittedName>
        <fullName evidence="2">Nucleotide-binding protein</fullName>
    </submittedName>
</protein>